<keyword evidence="4" id="KW-1185">Reference proteome</keyword>
<dbReference type="EMBL" id="ML995487">
    <property type="protein sequence ID" value="KAF2141350.1"/>
    <property type="molecule type" value="Genomic_DNA"/>
</dbReference>
<evidence type="ECO:0000313" key="4">
    <source>
        <dbReference type="Proteomes" id="UP000799438"/>
    </source>
</evidence>
<sequence length="261" mass="29003">MASVSSSTRTPAMLLATGPISLLTLMADVIRVPEECLAMSFLYLNRYIKFYRSQGLEIPLDQNMLALASLSLASKATEASRRLRDILLPAWRLMQQNKPDAKPLIVPSETYDALRAALVQTELILLRVLKFELRILLAFEFIPSYLKRTVGVLNSGEGGWGGTDDYDHCTQEIKESGQIASFMETGVAKACTASIVEAYKDYQLANFFTARTIAAACLYVTLRKRGLFIQADIASWLRSSISRSIDVEDFEDAVSGLQKLE</sequence>
<feature type="domain" description="Cyclin N-terminal" evidence="2">
    <location>
        <begin position="22"/>
        <end position="134"/>
    </location>
</feature>
<dbReference type="Gene3D" id="1.10.472.10">
    <property type="entry name" value="Cyclin-like"/>
    <property type="match status" value="1"/>
</dbReference>
<accession>A0A6A6BB70</accession>
<proteinExistence type="predicted"/>
<dbReference type="GO" id="GO:0006357">
    <property type="term" value="P:regulation of transcription by RNA polymerase II"/>
    <property type="evidence" value="ECO:0007669"/>
    <property type="project" value="InterPro"/>
</dbReference>
<dbReference type="InterPro" id="IPR043198">
    <property type="entry name" value="Cyclin/Ssn8"/>
</dbReference>
<reference evidence="3" key="1">
    <citation type="journal article" date="2020" name="Stud. Mycol.">
        <title>101 Dothideomycetes genomes: a test case for predicting lifestyles and emergence of pathogens.</title>
        <authorList>
            <person name="Haridas S."/>
            <person name="Albert R."/>
            <person name="Binder M."/>
            <person name="Bloem J."/>
            <person name="Labutti K."/>
            <person name="Salamov A."/>
            <person name="Andreopoulos B."/>
            <person name="Baker S."/>
            <person name="Barry K."/>
            <person name="Bills G."/>
            <person name="Bluhm B."/>
            <person name="Cannon C."/>
            <person name="Castanera R."/>
            <person name="Culley D."/>
            <person name="Daum C."/>
            <person name="Ezra D."/>
            <person name="Gonzalez J."/>
            <person name="Henrissat B."/>
            <person name="Kuo A."/>
            <person name="Liang C."/>
            <person name="Lipzen A."/>
            <person name="Lutzoni F."/>
            <person name="Magnuson J."/>
            <person name="Mondo S."/>
            <person name="Nolan M."/>
            <person name="Ohm R."/>
            <person name="Pangilinan J."/>
            <person name="Park H.-J."/>
            <person name="Ramirez L."/>
            <person name="Alfaro M."/>
            <person name="Sun H."/>
            <person name="Tritt A."/>
            <person name="Yoshinaga Y."/>
            <person name="Zwiers L.-H."/>
            <person name="Turgeon B."/>
            <person name="Goodwin S."/>
            <person name="Spatafora J."/>
            <person name="Crous P."/>
            <person name="Grigoriev I."/>
        </authorList>
    </citation>
    <scope>NUCLEOTIDE SEQUENCE</scope>
    <source>
        <strain evidence="3">CBS 121167</strain>
    </source>
</reference>
<dbReference type="GO" id="GO:0016538">
    <property type="term" value="F:cyclin-dependent protein serine/threonine kinase regulator activity"/>
    <property type="evidence" value="ECO:0007669"/>
    <property type="project" value="InterPro"/>
</dbReference>
<dbReference type="InterPro" id="IPR006671">
    <property type="entry name" value="Cyclin_N"/>
</dbReference>
<evidence type="ECO:0000256" key="1">
    <source>
        <dbReference type="ARBA" id="ARBA00014912"/>
    </source>
</evidence>
<organism evidence="3 4">
    <name type="scientific">Aplosporella prunicola CBS 121167</name>
    <dbReference type="NCBI Taxonomy" id="1176127"/>
    <lineage>
        <taxon>Eukaryota</taxon>
        <taxon>Fungi</taxon>
        <taxon>Dikarya</taxon>
        <taxon>Ascomycota</taxon>
        <taxon>Pezizomycotina</taxon>
        <taxon>Dothideomycetes</taxon>
        <taxon>Dothideomycetes incertae sedis</taxon>
        <taxon>Botryosphaeriales</taxon>
        <taxon>Aplosporellaceae</taxon>
        <taxon>Aplosporella</taxon>
    </lineage>
</organism>
<dbReference type="OrthoDB" id="25002at2759"/>
<dbReference type="Pfam" id="PF00134">
    <property type="entry name" value="Cyclin_N"/>
    <property type="match status" value="1"/>
</dbReference>
<dbReference type="AlphaFoldDB" id="A0A6A6BB70"/>
<dbReference type="RefSeq" id="XP_033397063.1">
    <property type="nucleotide sequence ID" value="XM_033546243.1"/>
</dbReference>
<dbReference type="GeneID" id="54303749"/>
<dbReference type="PANTHER" id="PTHR10026">
    <property type="entry name" value="CYCLIN"/>
    <property type="match status" value="1"/>
</dbReference>
<dbReference type="Proteomes" id="UP000799438">
    <property type="component" value="Unassembled WGS sequence"/>
</dbReference>
<name>A0A6A6BB70_9PEZI</name>
<evidence type="ECO:0000259" key="2">
    <source>
        <dbReference type="Pfam" id="PF00134"/>
    </source>
</evidence>
<gene>
    <name evidence="3" type="ORF">K452DRAFT_359124</name>
</gene>
<evidence type="ECO:0000313" key="3">
    <source>
        <dbReference type="EMBL" id="KAF2141350.1"/>
    </source>
</evidence>
<dbReference type="SUPFAM" id="SSF47954">
    <property type="entry name" value="Cyclin-like"/>
    <property type="match status" value="1"/>
</dbReference>
<dbReference type="InterPro" id="IPR036915">
    <property type="entry name" value="Cyclin-like_sf"/>
</dbReference>
<protein>
    <recommendedName>
        <fullName evidence="1">RNA polymerase II holoenzyme cyclin-like subunit</fullName>
    </recommendedName>
</protein>